<dbReference type="AlphaFoldDB" id="A0A8T5VQD4"/>
<organism evidence="1 2">
    <name type="scientific">Bradyrhizobium barranii subsp. apii</name>
    <dbReference type="NCBI Taxonomy" id="2819348"/>
    <lineage>
        <taxon>Bacteria</taxon>
        <taxon>Pseudomonadati</taxon>
        <taxon>Pseudomonadota</taxon>
        <taxon>Alphaproteobacteria</taxon>
        <taxon>Hyphomicrobiales</taxon>
        <taxon>Nitrobacteraceae</taxon>
        <taxon>Bradyrhizobium</taxon>
        <taxon>Bradyrhizobium barranii</taxon>
    </lineage>
</organism>
<name>A0A8T5VQD4_9BRAD</name>
<dbReference type="Proteomes" id="UP000551709">
    <property type="component" value="Chromosome"/>
</dbReference>
<protein>
    <submittedName>
        <fullName evidence="1">Uncharacterized protein</fullName>
    </submittedName>
</protein>
<sequence>MTLYIVTFTELRHYEMAVEADDEKSAIARARIAPENPVWIAVELDRYEATPVARGAA</sequence>
<dbReference type="RefSeq" id="WP_166104707.1">
    <property type="nucleotide sequence ID" value="NZ_CP096255.1"/>
</dbReference>
<dbReference type="EMBL" id="CP096255">
    <property type="protein sequence ID" value="UPT88508.1"/>
    <property type="molecule type" value="Genomic_DNA"/>
</dbReference>
<reference evidence="1" key="1">
    <citation type="journal article" date="2017" name="Syst. Appl. Microbiol.">
        <title>Soybeans inoculated with root zone soils of Canadian native legumes harbour diverse and novel Bradyrhizobium spp. that possess agricultural potential.</title>
        <authorList>
            <person name="Bromfield E.S.P."/>
            <person name="Cloutier S."/>
            <person name="Tambong J.T."/>
            <person name="Tran Thi T.V."/>
        </authorList>
    </citation>
    <scope>NUCLEOTIDE SEQUENCE</scope>
    <source>
        <strain evidence="1">1S5</strain>
    </source>
</reference>
<gene>
    <name evidence="1" type="ORF">HAP41_0000005300</name>
</gene>
<reference evidence="1" key="2">
    <citation type="submission" date="2022-04" db="EMBL/GenBank/DDBJ databases">
        <authorList>
            <person name="Bromfield E.S.P."/>
            <person name="Cloutier S."/>
        </authorList>
    </citation>
    <scope>NUCLEOTIDE SEQUENCE</scope>
    <source>
        <strain evidence="1">1S5</strain>
    </source>
</reference>
<accession>A0A8T5VQD4</accession>
<evidence type="ECO:0000313" key="1">
    <source>
        <dbReference type="EMBL" id="UPT88508.1"/>
    </source>
</evidence>
<evidence type="ECO:0000313" key="2">
    <source>
        <dbReference type="Proteomes" id="UP000551709"/>
    </source>
</evidence>
<proteinExistence type="predicted"/>